<dbReference type="AlphaFoldDB" id="A0A479ZR55"/>
<organism evidence="2 3">
    <name type="scientific">Planktothrix agardhii CCAP 1459/11A</name>
    <dbReference type="NCBI Taxonomy" id="282420"/>
    <lineage>
        <taxon>Bacteria</taxon>
        <taxon>Bacillati</taxon>
        <taxon>Cyanobacteriota</taxon>
        <taxon>Cyanophyceae</taxon>
        <taxon>Oscillatoriophycideae</taxon>
        <taxon>Oscillatoriales</taxon>
        <taxon>Microcoleaceae</taxon>
        <taxon>Planktothrix</taxon>
    </lineage>
</organism>
<feature type="compositionally biased region" description="Pro residues" evidence="1">
    <location>
        <begin position="28"/>
        <end position="43"/>
    </location>
</feature>
<name>A0A479ZR55_PLAAG</name>
<evidence type="ECO:0000313" key="2">
    <source>
        <dbReference type="EMBL" id="GCL34116.1"/>
    </source>
</evidence>
<dbReference type="EMBL" id="BJCD01000001">
    <property type="protein sequence ID" value="GCL34116.1"/>
    <property type="molecule type" value="Genomic_DNA"/>
</dbReference>
<proteinExistence type="predicted"/>
<dbReference type="Proteomes" id="UP000299794">
    <property type="component" value="Unassembled WGS sequence"/>
</dbReference>
<gene>
    <name evidence="2" type="ORF">PA905_29040</name>
</gene>
<feature type="compositionally biased region" description="Polar residues" evidence="1">
    <location>
        <begin position="1"/>
        <end position="14"/>
    </location>
</feature>
<sequence length="43" mass="4645">MSDDTNPNLSSDTSENTDYEDIITELPVPCPPTPTPTPDKPKA</sequence>
<feature type="region of interest" description="Disordered" evidence="1">
    <location>
        <begin position="1"/>
        <end position="43"/>
    </location>
</feature>
<evidence type="ECO:0000256" key="1">
    <source>
        <dbReference type="SAM" id="MobiDB-lite"/>
    </source>
</evidence>
<protein>
    <submittedName>
        <fullName evidence="2">Uncharacterized protein</fullName>
    </submittedName>
</protein>
<comment type="caution">
    <text evidence="2">The sequence shown here is derived from an EMBL/GenBank/DDBJ whole genome shotgun (WGS) entry which is preliminary data.</text>
</comment>
<accession>A0A479ZR55</accession>
<evidence type="ECO:0000313" key="3">
    <source>
        <dbReference type="Proteomes" id="UP000299794"/>
    </source>
</evidence>
<reference evidence="3" key="1">
    <citation type="submission" date="2019-02" db="EMBL/GenBank/DDBJ databases">
        <title>Draft genome sequence of Planktothrix agardhii NIES-905.</title>
        <authorList>
            <person name="Yamaguchi H."/>
            <person name="Suzuki S."/>
            <person name="Kawachi M."/>
        </authorList>
    </citation>
    <scope>NUCLEOTIDE SEQUENCE [LARGE SCALE GENOMIC DNA]</scope>
    <source>
        <strain evidence="3">CCAP 1459/11A</strain>
    </source>
</reference>